<feature type="domain" description="ATP-grasp" evidence="6">
    <location>
        <begin position="112"/>
        <end position="294"/>
    </location>
</feature>
<dbReference type="InterPro" id="IPR005875">
    <property type="entry name" value="PurK"/>
</dbReference>
<dbReference type="Pfam" id="PF17769">
    <property type="entry name" value="PurK_C"/>
    <property type="match status" value="1"/>
</dbReference>
<comment type="caution">
    <text evidence="4">Lacks conserved residue(s) required for the propagation of feature annotation.</text>
</comment>
<accession>A0ABN1MMG2</accession>
<dbReference type="HAMAP" id="MF_01928">
    <property type="entry name" value="PurK"/>
    <property type="match status" value="1"/>
</dbReference>
<dbReference type="PANTHER" id="PTHR11609:SF5">
    <property type="entry name" value="PHOSPHORIBOSYLAMINOIMIDAZOLE CARBOXYLASE"/>
    <property type="match status" value="1"/>
</dbReference>
<proteinExistence type="inferred from homology"/>
<evidence type="ECO:0000256" key="1">
    <source>
        <dbReference type="ARBA" id="ARBA00022741"/>
    </source>
</evidence>
<gene>
    <name evidence="4 5" type="primary">purK</name>
    <name evidence="7" type="ORF">GCM10009118_08650</name>
</gene>
<dbReference type="Gene3D" id="3.40.50.20">
    <property type="match status" value="1"/>
</dbReference>
<evidence type="ECO:0000313" key="7">
    <source>
        <dbReference type="EMBL" id="GAA0874457.1"/>
    </source>
</evidence>
<comment type="similarity">
    <text evidence="4 5">Belongs to the PurK/PurT family.</text>
</comment>
<dbReference type="InterPro" id="IPR011054">
    <property type="entry name" value="Rudment_hybrid_motif"/>
</dbReference>
<feature type="binding site" evidence="4">
    <location>
        <begin position="264"/>
        <end position="265"/>
    </location>
    <ligand>
        <name>ATP</name>
        <dbReference type="ChEBI" id="CHEBI:30616"/>
    </ligand>
</feature>
<dbReference type="InterPro" id="IPR040686">
    <property type="entry name" value="PurK_C"/>
</dbReference>
<dbReference type="Pfam" id="PF22660">
    <property type="entry name" value="RS_preATP-grasp-like"/>
    <property type="match status" value="1"/>
</dbReference>
<evidence type="ECO:0000259" key="6">
    <source>
        <dbReference type="PROSITE" id="PS50975"/>
    </source>
</evidence>
<comment type="caution">
    <text evidence="7">The sequence shown here is derived from an EMBL/GenBank/DDBJ whole genome shotgun (WGS) entry which is preliminary data.</text>
</comment>
<dbReference type="RefSeq" id="WP_343785354.1">
    <property type="nucleotide sequence ID" value="NZ_BAAAFH010000003.1"/>
</dbReference>
<comment type="subunit">
    <text evidence="4 5">Homodimer.</text>
</comment>
<comment type="function">
    <text evidence="5">Catalyzes the ATP-dependent conversion of 5-aminoimidazole ribonucleotide (AIR) and HCO(3)- to N5-carboxyaminoimidazole ribonucleotide (N5-CAIR).</text>
</comment>
<keyword evidence="2 4" id="KW-0658">Purine biosynthesis</keyword>
<evidence type="ECO:0000313" key="8">
    <source>
        <dbReference type="Proteomes" id="UP001501126"/>
    </source>
</evidence>
<dbReference type="SUPFAM" id="SSF52440">
    <property type="entry name" value="PreATP-grasp domain"/>
    <property type="match status" value="1"/>
</dbReference>
<evidence type="ECO:0000256" key="4">
    <source>
        <dbReference type="HAMAP-Rule" id="MF_01928"/>
    </source>
</evidence>
<dbReference type="Gene3D" id="3.30.470.20">
    <property type="entry name" value="ATP-grasp fold, B domain"/>
    <property type="match status" value="1"/>
</dbReference>
<dbReference type="PROSITE" id="PS50975">
    <property type="entry name" value="ATP_GRASP"/>
    <property type="match status" value="1"/>
</dbReference>
<dbReference type="InterPro" id="IPR013815">
    <property type="entry name" value="ATP_grasp_subdomain_1"/>
</dbReference>
<dbReference type="InterPro" id="IPR011761">
    <property type="entry name" value="ATP-grasp"/>
</dbReference>
<keyword evidence="4 5" id="KW-0436">Ligase</keyword>
<dbReference type="Gene3D" id="3.30.1490.20">
    <property type="entry name" value="ATP-grasp fold, A domain"/>
    <property type="match status" value="1"/>
</dbReference>
<dbReference type="InterPro" id="IPR054350">
    <property type="entry name" value="PurT/PurK_preATP-grasp"/>
</dbReference>
<keyword evidence="8" id="KW-1185">Reference proteome</keyword>
<dbReference type="PANTHER" id="PTHR11609">
    <property type="entry name" value="PURINE BIOSYNTHESIS PROTEIN 6/7, PUR6/7"/>
    <property type="match status" value="1"/>
</dbReference>
<comment type="pathway">
    <text evidence="4 5">Purine metabolism; IMP biosynthesis via de novo pathway; 5-amino-1-(5-phospho-D-ribosyl)imidazole-4-carboxylate from 5-amino-1-(5-phospho-D-ribosyl)imidazole (N5-CAIR route): step 1/2.</text>
</comment>
<feature type="binding site" evidence="4">
    <location>
        <position position="185"/>
    </location>
    <ligand>
        <name>ATP</name>
        <dbReference type="ChEBI" id="CHEBI:30616"/>
    </ligand>
</feature>
<dbReference type="InterPro" id="IPR016185">
    <property type="entry name" value="PreATP-grasp_dom_sf"/>
</dbReference>
<keyword evidence="1 4" id="KW-0547">Nucleotide-binding</keyword>
<dbReference type="SUPFAM" id="SSF51246">
    <property type="entry name" value="Rudiment single hybrid motif"/>
    <property type="match status" value="1"/>
</dbReference>
<dbReference type="InterPro" id="IPR003135">
    <property type="entry name" value="ATP-grasp_carboxylate-amine"/>
</dbReference>
<dbReference type="EC" id="6.3.4.18" evidence="4 5"/>
<protein>
    <recommendedName>
        <fullName evidence="4 5">N5-carboxyaminoimidazole ribonucleotide synthase</fullName>
        <shortName evidence="4 5">N5-CAIR synthase</shortName>
        <ecNumber evidence="4 5">6.3.4.18</ecNumber>
    </recommendedName>
    <alternativeName>
        <fullName evidence="4 5">5-(carboxyamino)imidazole ribonucleotide synthetase</fullName>
    </alternativeName>
</protein>
<feature type="binding site" evidence="4">
    <location>
        <begin position="177"/>
        <end position="180"/>
    </location>
    <ligand>
        <name>ATP</name>
        <dbReference type="ChEBI" id="CHEBI:30616"/>
    </ligand>
</feature>
<sequence length="380" mass="42763">MKSWYSKDFKVGVLGGGQLGRMLMQEAVNYDIKLCMMDKDPSAPCSRFSHEFTNNDILDYEAVLEFGKDKDVITVEIENVNIEAYEELERQGKKVFPQPSVLKTVRDKGVQKNFFKENNLPTPPYYLVENKAEISKYEQEFPFMQKMRVGGYDGRGVQALKTLSDLDKAFDAPSVLEKFVDFEKEISVIVARNENGEISHFPVVECQFNPEVNLVEFLFSPAQISEAIEEDAISIARRTIEALGMVGLLAVEMFVTKDGRVLINEIAPRPHNSGHHTIECNVTSQYEQHLRAILNLPLGSTKMLRPGVMVNLLGEPGYEGNVKYEGLEDAMKIPGVKAHIYGKAQTKPYRKMGHVTATAPLLQEAVDKARKVQEIVKVKA</sequence>
<dbReference type="EMBL" id="BAAAFH010000003">
    <property type="protein sequence ID" value="GAA0874457.1"/>
    <property type="molecule type" value="Genomic_DNA"/>
</dbReference>
<feature type="binding site" evidence="4">
    <location>
        <position position="146"/>
    </location>
    <ligand>
        <name>ATP</name>
        <dbReference type="ChEBI" id="CHEBI:30616"/>
    </ligand>
</feature>
<dbReference type="Pfam" id="PF02222">
    <property type="entry name" value="ATP-grasp"/>
    <property type="match status" value="1"/>
</dbReference>
<dbReference type="Proteomes" id="UP001501126">
    <property type="component" value="Unassembled WGS sequence"/>
</dbReference>
<comment type="function">
    <text evidence="4">Catalyzes the ATP-dependent conversion of 5-aminoimidazole ribonucleotide (AIR) and HCO(3)(-) to N5-carboxyaminoimidazole ribonucleotide (N5-CAIR).</text>
</comment>
<dbReference type="NCBIfam" id="TIGR01161">
    <property type="entry name" value="purK"/>
    <property type="match status" value="1"/>
</dbReference>
<evidence type="ECO:0000256" key="3">
    <source>
        <dbReference type="ARBA" id="ARBA00022840"/>
    </source>
</evidence>
<feature type="binding site" evidence="4">
    <location>
        <position position="108"/>
    </location>
    <ligand>
        <name>ATP</name>
        <dbReference type="ChEBI" id="CHEBI:30616"/>
    </ligand>
</feature>
<evidence type="ECO:0000256" key="5">
    <source>
        <dbReference type="RuleBase" id="RU361200"/>
    </source>
</evidence>
<name>A0ABN1MMG2_9FLAO</name>
<keyword evidence="3 4" id="KW-0067">ATP-binding</keyword>
<dbReference type="SUPFAM" id="SSF56059">
    <property type="entry name" value="Glutathione synthetase ATP-binding domain-like"/>
    <property type="match status" value="1"/>
</dbReference>
<reference evidence="7 8" key="1">
    <citation type="journal article" date="2019" name="Int. J. Syst. Evol. Microbiol.">
        <title>The Global Catalogue of Microorganisms (GCM) 10K type strain sequencing project: providing services to taxonomists for standard genome sequencing and annotation.</title>
        <authorList>
            <consortium name="The Broad Institute Genomics Platform"/>
            <consortium name="The Broad Institute Genome Sequencing Center for Infectious Disease"/>
            <person name="Wu L."/>
            <person name="Ma J."/>
        </authorList>
    </citation>
    <scope>NUCLEOTIDE SEQUENCE [LARGE SCALE GENOMIC DNA]</scope>
    <source>
        <strain evidence="7 8">JCM 16083</strain>
    </source>
</reference>
<evidence type="ECO:0000256" key="2">
    <source>
        <dbReference type="ARBA" id="ARBA00022755"/>
    </source>
</evidence>
<dbReference type="NCBIfam" id="NF004679">
    <property type="entry name" value="PRK06019.1-5"/>
    <property type="match status" value="1"/>
</dbReference>
<organism evidence="7 8">
    <name type="scientific">Wandonia haliotis</name>
    <dbReference type="NCBI Taxonomy" id="574963"/>
    <lineage>
        <taxon>Bacteria</taxon>
        <taxon>Pseudomonadati</taxon>
        <taxon>Bacteroidota</taxon>
        <taxon>Flavobacteriia</taxon>
        <taxon>Flavobacteriales</taxon>
        <taxon>Crocinitomicaceae</taxon>
        <taxon>Wandonia</taxon>
    </lineage>
</organism>
<comment type="catalytic activity">
    <reaction evidence="4 5">
        <text>5-amino-1-(5-phospho-beta-D-ribosyl)imidazole + hydrogencarbonate + ATP = 5-carboxyamino-1-(5-phospho-D-ribosyl)imidazole + ADP + phosphate + 2 H(+)</text>
        <dbReference type="Rhea" id="RHEA:19317"/>
        <dbReference type="ChEBI" id="CHEBI:15378"/>
        <dbReference type="ChEBI" id="CHEBI:17544"/>
        <dbReference type="ChEBI" id="CHEBI:30616"/>
        <dbReference type="ChEBI" id="CHEBI:43474"/>
        <dbReference type="ChEBI" id="CHEBI:58730"/>
        <dbReference type="ChEBI" id="CHEBI:137981"/>
        <dbReference type="ChEBI" id="CHEBI:456216"/>
        <dbReference type="EC" id="6.3.4.18"/>
    </reaction>
</comment>